<dbReference type="Pfam" id="PF03413">
    <property type="entry name" value="PepSY"/>
    <property type="match status" value="1"/>
</dbReference>
<gene>
    <name evidence="2" type="ORF">C6P37_02930</name>
</gene>
<feature type="domain" description="PepSY" evidence="1">
    <location>
        <begin position="31"/>
        <end position="101"/>
    </location>
</feature>
<comment type="caution">
    <text evidence="2">The sequence shown here is derived from an EMBL/GenBank/DDBJ whole genome shotgun (WGS) entry which is preliminary data.</text>
</comment>
<reference evidence="2 3" key="1">
    <citation type="submission" date="2018-03" db="EMBL/GenBank/DDBJ databases">
        <authorList>
            <person name="Keele B.F."/>
        </authorList>
    </citation>
    <scope>NUCLEOTIDE SEQUENCE [LARGE SCALE GENOMIC DNA]</scope>
    <source>
        <strain evidence="2">ZCTH4_d</strain>
    </source>
</reference>
<dbReference type="AlphaFoldDB" id="A0A3E0K7N2"/>
<organism evidence="2 3">
    <name type="scientific">Caldibacillus debilis</name>
    <dbReference type="NCBI Taxonomy" id="301148"/>
    <lineage>
        <taxon>Bacteria</taxon>
        <taxon>Bacillati</taxon>
        <taxon>Bacillota</taxon>
        <taxon>Bacilli</taxon>
        <taxon>Bacillales</taxon>
        <taxon>Bacillaceae</taxon>
        <taxon>Caldibacillus</taxon>
    </lineage>
</organism>
<accession>A0A3E0K7N2</accession>
<dbReference type="Proteomes" id="UP000257014">
    <property type="component" value="Unassembled WGS sequence"/>
</dbReference>
<dbReference type="EMBL" id="QEWE01000009">
    <property type="protein sequence ID" value="REJ30677.1"/>
    <property type="molecule type" value="Genomic_DNA"/>
</dbReference>
<proteinExistence type="predicted"/>
<protein>
    <recommendedName>
        <fullName evidence="1">PepSY domain-containing protein</fullName>
    </recommendedName>
</protein>
<evidence type="ECO:0000259" key="1">
    <source>
        <dbReference type="Pfam" id="PF03413"/>
    </source>
</evidence>
<evidence type="ECO:0000313" key="2">
    <source>
        <dbReference type="EMBL" id="REJ30677.1"/>
    </source>
</evidence>
<sequence>MSLKWRHFFLGAGAGFAAAYLWKIRSGKTLIGAEKALRKAKAALQKDGKITGSWIVSIPEVLASETENAAVYRGGITQIRGGKPVTYEFLADAKTGDLLKLEEIDP</sequence>
<dbReference type="InterPro" id="IPR025711">
    <property type="entry name" value="PepSY"/>
</dbReference>
<evidence type="ECO:0000313" key="3">
    <source>
        <dbReference type="Proteomes" id="UP000257014"/>
    </source>
</evidence>
<name>A0A3E0K7N2_9BACI</name>